<evidence type="ECO:0000313" key="1">
    <source>
        <dbReference type="EMBL" id="EGM52964.1"/>
    </source>
</evidence>
<accession>F7QZP3</accession>
<gene>
    <name evidence="1" type="ORF">LRU_00899</name>
</gene>
<reference evidence="1 2" key="1">
    <citation type="journal article" date="2011" name="J. Bacteriol.">
        <title>Genome Sequence of Lactobacillus ruminis SPM0211, Isolated from a Fecal Sample from a Healthy Korean.</title>
        <authorList>
            <person name="Lee S."/>
            <person name="Cho Y.J."/>
            <person name="Lee A.H."/>
            <person name="Chun J."/>
            <person name="Ha N.J."/>
            <person name="Ko G."/>
        </authorList>
    </citation>
    <scope>NUCLEOTIDE SEQUENCE [LARGE SCALE GENOMIC DNA]</scope>
    <source>
        <strain evidence="1 2">SPM0211</strain>
    </source>
</reference>
<evidence type="ECO:0000313" key="2">
    <source>
        <dbReference type="Proteomes" id="UP000002971"/>
    </source>
</evidence>
<name>F7QZP3_9LACO</name>
<dbReference type="Proteomes" id="UP000002971">
    <property type="component" value="Unassembled WGS sequence"/>
</dbReference>
<sequence length="37" mass="4202">MRFAYGQIIKNGRFVRNIDLNLCSSRCCATLCIFNCG</sequence>
<comment type="caution">
    <text evidence="1">The sequence shown here is derived from an EMBL/GenBank/DDBJ whole genome shotgun (WGS) entry which is preliminary data.</text>
</comment>
<protein>
    <submittedName>
        <fullName evidence="1">Uncharacterized protein</fullName>
    </submittedName>
</protein>
<organism evidence="1 2">
    <name type="scientific">Ligilactobacillus ruminis SPM0211</name>
    <dbReference type="NCBI Taxonomy" id="1040964"/>
    <lineage>
        <taxon>Bacteria</taxon>
        <taxon>Bacillati</taxon>
        <taxon>Bacillota</taxon>
        <taxon>Bacilli</taxon>
        <taxon>Lactobacillales</taxon>
        <taxon>Lactobacillaceae</taxon>
        <taxon>Ligilactobacillus</taxon>
    </lineage>
</organism>
<dbReference type="AlphaFoldDB" id="F7QZP3"/>
<dbReference type="EMBL" id="AFOJ01000003">
    <property type="protein sequence ID" value="EGM52964.1"/>
    <property type="molecule type" value="Genomic_DNA"/>
</dbReference>
<proteinExistence type="predicted"/>